<name>A0A9Q1FXJ7_SYNKA</name>
<evidence type="ECO:0000256" key="1">
    <source>
        <dbReference type="SAM" id="MobiDB-lite"/>
    </source>
</evidence>
<sequence length="76" mass="8400">MYRLGRLLVELALGKLPTSESVSSDQQNKKGQSTIRKTYPSDVPQLNKDTLNKQCKQAGEAARSPRATNRGGLNQR</sequence>
<dbReference type="EMBL" id="JAINUF010000003">
    <property type="protein sequence ID" value="KAJ8369699.1"/>
    <property type="molecule type" value="Genomic_DNA"/>
</dbReference>
<dbReference type="Proteomes" id="UP001152622">
    <property type="component" value="Chromosome 3"/>
</dbReference>
<protein>
    <submittedName>
        <fullName evidence="2">Uncharacterized protein</fullName>
    </submittedName>
</protein>
<proteinExistence type="predicted"/>
<accession>A0A9Q1FXJ7</accession>
<feature type="region of interest" description="Disordered" evidence="1">
    <location>
        <begin position="15"/>
        <end position="76"/>
    </location>
</feature>
<comment type="caution">
    <text evidence="2">The sequence shown here is derived from an EMBL/GenBank/DDBJ whole genome shotgun (WGS) entry which is preliminary data.</text>
</comment>
<dbReference type="AlphaFoldDB" id="A0A9Q1FXJ7"/>
<reference evidence="2" key="1">
    <citation type="journal article" date="2023" name="Science">
        <title>Genome structures resolve the early diversification of teleost fishes.</title>
        <authorList>
            <person name="Parey E."/>
            <person name="Louis A."/>
            <person name="Montfort J."/>
            <person name="Bouchez O."/>
            <person name="Roques C."/>
            <person name="Iampietro C."/>
            <person name="Lluch J."/>
            <person name="Castinel A."/>
            <person name="Donnadieu C."/>
            <person name="Desvignes T."/>
            <person name="Floi Bucao C."/>
            <person name="Jouanno E."/>
            <person name="Wen M."/>
            <person name="Mejri S."/>
            <person name="Dirks R."/>
            <person name="Jansen H."/>
            <person name="Henkel C."/>
            <person name="Chen W.J."/>
            <person name="Zahm M."/>
            <person name="Cabau C."/>
            <person name="Klopp C."/>
            <person name="Thompson A.W."/>
            <person name="Robinson-Rechavi M."/>
            <person name="Braasch I."/>
            <person name="Lecointre G."/>
            <person name="Bobe J."/>
            <person name="Postlethwait J.H."/>
            <person name="Berthelot C."/>
            <person name="Roest Crollius H."/>
            <person name="Guiguen Y."/>
        </authorList>
    </citation>
    <scope>NUCLEOTIDE SEQUENCE</scope>
    <source>
        <strain evidence="2">WJC10195</strain>
    </source>
</reference>
<keyword evidence="3" id="KW-1185">Reference proteome</keyword>
<evidence type="ECO:0000313" key="2">
    <source>
        <dbReference type="EMBL" id="KAJ8369699.1"/>
    </source>
</evidence>
<feature type="compositionally biased region" description="Polar residues" evidence="1">
    <location>
        <begin position="18"/>
        <end position="36"/>
    </location>
</feature>
<organism evidence="2 3">
    <name type="scientific">Synaphobranchus kaupii</name>
    <name type="common">Kaup's arrowtooth eel</name>
    <dbReference type="NCBI Taxonomy" id="118154"/>
    <lineage>
        <taxon>Eukaryota</taxon>
        <taxon>Metazoa</taxon>
        <taxon>Chordata</taxon>
        <taxon>Craniata</taxon>
        <taxon>Vertebrata</taxon>
        <taxon>Euteleostomi</taxon>
        <taxon>Actinopterygii</taxon>
        <taxon>Neopterygii</taxon>
        <taxon>Teleostei</taxon>
        <taxon>Anguilliformes</taxon>
        <taxon>Synaphobranchidae</taxon>
        <taxon>Synaphobranchus</taxon>
    </lineage>
</organism>
<evidence type="ECO:0000313" key="3">
    <source>
        <dbReference type="Proteomes" id="UP001152622"/>
    </source>
</evidence>
<gene>
    <name evidence="2" type="ORF">SKAU_G00097270</name>
</gene>